<dbReference type="eggNOG" id="COG0331">
    <property type="taxonomic scope" value="Bacteria"/>
</dbReference>
<dbReference type="InterPro" id="IPR004410">
    <property type="entry name" value="Malonyl_CoA-ACP_transAc_FabD"/>
</dbReference>
<dbReference type="STRING" id="411473.RUMCAL_02199"/>
<evidence type="ECO:0000256" key="3">
    <source>
        <dbReference type="ARBA" id="ARBA00048462"/>
    </source>
</evidence>
<dbReference type="PANTHER" id="PTHR42681:SF1">
    <property type="entry name" value="MALONYL-COA-ACYL CARRIER PROTEIN TRANSACYLASE, MITOCHONDRIAL"/>
    <property type="match status" value="1"/>
</dbReference>
<evidence type="ECO:0000313" key="7">
    <source>
        <dbReference type="EMBL" id="ERJ93774.1"/>
    </source>
</evidence>
<dbReference type="PIRSF" id="PIRSF000446">
    <property type="entry name" value="Mct"/>
    <property type="match status" value="1"/>
</dbReference>
<evidence type="ECO:0000313" key="8">
    <source>
        <dbReference type="Proteomes" id="UP000016662"/>
    </source>
</evidence>
<dbReference type="HOGENOM" id="CLU_030558_0_1_9"/>
<proteinExistence type="inferred from homology"/>
<dbReference type="InterPro" id="IPR014043">
    <property type="entry name" value="Acyl_transferase_dom"/>
</dbReference>
<evidence type="ECO:0000256" key="5">
    <source>
        <dbReference type="PIRSR" id="PIRSR000446-1"/>
    </source>
</evidence>
<dbReference type="Gene3D" id="3.40.366.10">
    <property type="entry name" value="Malonyl-Coenzyme A Acyl Carrier Protein, domain 2"/>
    <property type="match status" value="1"/>
</dbReference>
<reference evidence="7 8" key="1">
    <citation type="submission" date="2013-07" db="EMBL/GenBank/DDBJ databases">
        <authorList>
            <person name="Weinstock G."/>
            <person name="Sodergren E."/>
            <person name="Wylie T."/>
            <person name="Fulton L."/>
            <person name="Fulton R."/>
            <person name="Fronick C."/>
            <person name="O'Laughlin M."/>
            <person name="Godfrey J."/>
            <person name="Miner T."/>
            <person name="Herter B."/>
            <person name="Appelbaum E."/>
            <person name="Cordes M."/>
            <person name="Lek S."/>
            <person name="Wollam A."/>
            <person name="Pepin K.H."/>
            <person name="Palsikar V.B."/>
            <person name="Mitreva M."/>
            <person name="Wilson R.K."/>
        </authorList>
    </citation>
    <scope>NUCLEOTIDE SEQUENCE [LARGE SCALE GENOMIC DNA]</scope>
    <source>
        <strain evidence="7 8">ATCC 27760</strain>
    </source>
</reference>
<dbReference type="PANTHER" id="PTHR42681">
    <property type="entry name" value="MALONYL-COA-ACYL CARRIER PROTEIN TRANSACYLASE, MITOCHONDRIAL"/>
    <property type="match status" value="1"/>
</dbReference>
<dbReference type="InterPro" id="IPR001227">
    <property type="entry name" value="Ac_transferase_dom_sf"/>
</dbReference>
<feature type="domain" description="Malonyl-CoA:ACP transacylase (MAT)" evidence="6">
    <location>
        <begin position="9"/>
        <end position="305"/>
    </location>
</feature>
<keyword evidence="8" id="KW-1185">Reference proteome</keyword>
<dbReference type="GO" id="GO:0006633">
    <property type="term" value="P:fatty acid biosynthetic process"/>
    <property type="evidence" value="ECO:0007669"/>
    <property type="project" value="TreeGrafter"/>
</dbReference>
<dbReference type="SUPFAM" id="SSF55048">
    <property type="entry name" value="Probable ACP-binding domain of malonyl-CoA ACP transacylase"/>
    <property type="match status" value="1"/>
</dbReference>
<dbReference type="PATRIC" id="fig|411473.3.peg.1815"/>
<dbReference type="GO" id="GO:0004314">
    <property type="term" value="F:[acyl-carrier-protein] S-malonyltransferase activity"/>
    <property type="evidence" value="ECO:0007669"/>
    <property type="project" value="UniProtKB-EC"/>
</dbReference>
<dbReference type="EMBL" id="AWVF01000274">
    <property type="protein sequence ID" value="ERJ93774.1"/>
    <property type="molecule type" value="Genomic_DNA"/>
</dbReference>
<comment type="similarity">
    <text evidence="4">Belongs to the fabD family.</text>
</comment>
<feature type="active site" evidence="5">
    <location>
        <position position="93"/>
    </location>
</feature>
<dbReference type="InterPro" id="IPR024925">
    <property type="entry name" value="Malonyl_CoA-ACP_transAc"/>
</dbReference>
<keyword evidence="2 4" id="KW-0012">Acyltransferase</keyword>
<organism evidence="7 8">
    <name type="scientific">Ruminococcus callidus ATCC 27760</name>
    <dbReference type="NCBI Taxonomy" id="411473"/>
    <lineage>
        <taxon>Bacteria</taxon>
        <taxon>Bacillati</taxon>
        <taxon>Bacillota</taxon>
        <taxon>Clostridia</taxon>
        <taxon>Eubacteriales</taxon>
        <taxon>Oscillospiraceae</taxon>
        <taxon>Ruminococcus</taxon>
    </lineage>
</organism>
<accession>U2LWB4</accession>
<dbReference type="Proteomes" id="UP000016662">
    <property type="component" value="Unassembled WGS sequence"/>
</dbReference>
<dbReference type="AlphaFoldDB" id="U2LWB4"/>
<dbReference type="InterPro" id="IPR050858">
    <property type="entry name" value="Mal-CoA-ACP_Trans/PKS_FabD"/>
</dbReference>
<dbReference type="NCBIfam" id="TIGR00128">
    <property type="entry name" value="fabD"/>
    <property type="match status" value="1"/>
</dbReference>
<name>U2LWB4_9FIRM</name>
<dbReference type="Gene3D" id="3.30.70.250">
    <property type="entry name" value="Malonyl-CoA ACP transacylase, ACP-binding"/>
    <property type="match status" value="1"/>
</dbReference>
<evidence type="ECO:0000256" key="1">
    <source>
        <dbReference type="ARBA" id="ARBA00022679"/>
    </source>
</evidence>
<dbReference type="InterPro" id="IPR016035">
    <property type="entry name" value="Acyl_Trfase/lysoPLipase"/>
</dbReference>
<evidence type="ECO:0000259" key="6">
    <source>
        <dbReference type="SMART" id="SM00827"/>
    </source>
</evidence>
<protein>
    <recommendedName>
        <fullName evidence="4">Malonyl CoA-acyl carrier protein transacylase</fullName>
        <ecNumber evidence="4">2.3.1.39</ecNumber>
    </recommendedName>
</protein>
<dbReference type="SMART" id="SM00827">
    <property type="entry name" value="PKS_AT"/>
    <property type="match status" value="1"/>
</dbReference>
<evidence type="ECO:0000256" key="2">
    <source>
        <dbReference type="ARBA" id="ARBA00023315"/>
    </source>
</evidence>
<feature type="active site" evidence="5">
    <location>
        <position position="199"/>
    </location>
</feature>
<dbReference type="EC" id="2.3.1.39" evidence="4"/>
<dbReference type="GO" id="GO:0005829">
    <property type="term" value="C:cytosol"/>
    <property type="evidence" value="ECO:0007669"/>
    <property type="project" value="TreeGrafter"/>
</dbReference>
<evidence type="ECO:0000256" key="4">
    <source>
        <dbReference type="PIRNR" id="PIRNR000446"/>
    </source>
</evidence>
<comment type="catalytic activity">
    <reaction evidence="3 4">
        <text>holo-[ACP] + malonyl-CoA = malonyl-[ACP] + CoA</text>
        <dbReference type="Rhea" id="RHEA:41792"/>
        <dbReference type="Rhea" id="RHEA-COMP:9623"/>
        <dbReference type="Rhea" id="RHEA-COMP:9685"/>
        <dbReference type="ChEBI" id="CHEBI:57287"/>
        <dbReference type="ChEBI" id="CHEBI:57384"/>
        <dbReference type="ChEBI" id="CHEBI:64479"/>
        <dbReference type="ChEBI" id="CHEBI:78449"/>
        <dbReference type="EC" id="2.3.1.39"/>
    </reaction>
</comment>
<sequence length="306" mass="32225">MVVMATIALFSGQGSQYEKMGLDLVQQDAALEEIFEVASEVLGFDLYAVIADSDAQTLAHTIYAQPAIMATSLICLEAAKKHGFTYDAVAGHSLGEYAAMVASGMLSLEDGFRVIKARSEAMDAAAKAADGAMCAILKLAPAEVERICQETEGYVIPANYNSSVQTVIAGDRDAVEKAAAACAALKARAVPLAVASAFHTKLMQPAADTFYKAIQNVKFSAPTVPFYSNVLGAVRTNFSDMPKALAEHIVSPVRFTDELAAMQAAGIDTFVEFGPKSVLTGLVKKTLKGVTAKNVENVDTLEGALA</sequence>
<keyword evidence="1 4" id="KW-0808">Transferase</keyword>
<dbReference type="SUPFAM" id="SSF52151">
    <property type="entry name" value="FabD/lysophospholipase-like"/>
    <property type="match status" value="1"/>
</dbReference>
<dbReference type="InterPro" id="IPR016036">
    <property type="entry name" value="Malonyl_transacylase_ACP-bd"/>
</dbReference>
<comment type="caution">
    <text evidence="7">The sequence shown here is derived from an EMBL/GenBank/DDBJ whole genome shotgun (WGS) entry which is preliminary data.</text>
</comment>
<gene>
    <name evidence="7" type="ORF">RUMCAL_02199</name>
</gene>
<dbReference type="Pfam" id="PF00698">
    <property type="entry name" value="Acyl_transf_1"/>
    <property type="match status" value="1"/>
</dbReference>